<protein>
    <submittedName>
        <fullName evidence="1">Uncharacterized protein</fullName>
    </submittedName>
</protein>
<organism evidence="1 2">
    <name type="scientific">Mycolicibacter sinensis (strain JDM601)</name>
    <name type="common">Mycobacterium sinense</name>
    <dbReference type="NCBI Taxonomy" id="875328"/>
    <lineage>
        <taxon>Bacteria</taxon>
        <taxon>Bacillati</taxon>
        <taxon>Actinomycetota</taxon>
        <taxon>Actinomycetes</taxon>
        <taxon>Mycobacteriales</taxon>
        <taxon>Mycobacteriaceae</taxon>
        <taxon>Mycolicibacter</taxon>
    </lineage>
</organism>
<dbReference type="GO" id="GO:0019239">
    <property type="term" value="F:deaminase activity"/>
    <property type="evidence" value="ECO:0007669"/>
    <property type="project" value="TreeGrafter"/>
</dbReference>
<dbReference type="InterPro" id="IPR006175">
    <property type="entry name" value="YjgF/YER057c/UK114"/>
</dbReference>
<dbReference type="PANTHER" id="PTHR11803">
    <property type="entry name" value="2-IMINOBUTANOATE/2-IMINOPROPANOATE DEAMINASE RIDA"/>
    <property type="match status" value="1"/>
</dbReference>
<dbReference type="Pfam" id="PF01042">
    <property type="entry name" value="Ribonuc_L-PSP"/>
    <property type="match status" value="1"/>
</dbReference>
<dbReference type="InterPro" id="IPR038743">
    <property type="entry name" value="YjgH-like"/>
</dbReference>
<dbReference type="InterPro" id="IPR035959">
    <property type="entry name" value="RutC-like_sf"/>
</dbReference>
<proteinExistence type="predicted"/>
<dbReference type="CDD" id="cd02198">
    <property type="entry name" value="YjgH_like"/>
    <property type="match status" value="1"/>
</dbReference>
<dbReference type="OrthoDB" id="9815126at2"/>
<dbReference type="EMBL" id="LZIN01000037">
    <property type="protein sequence ID" value="OBG07481.1"/>
    <property type="molecule type" value="Genomic_DNA"/>
</dbReference>
<comment type="caution">
    <text evidence="1">The sequence shown here is derived from an EMBL/GenBank/DDBJ whole genome shotgun (WGS) entry which is preliminary data.</text>
</comment>
<dbReference type="AlphaFoldDB" id="A0A1A2EMS6"/>
<dbReference type="GO" id="GO:0005829">
    <property type="term" value="C:cytosol"/>
    <property type="evidence" value="ECO:0007669"/>
    <property type="project" value="TreeGrafter"/>
</dbReference>
<name>A0A1A2EMS6_MYCSD</name>
<dbReference type="RefSeq" id="WP_064854532.1">
    <property type="nucleotide sequence ID" value="NZ_LZIM01000033.1"/>
</dbReference>
<accession>A0A1A2EMS6</accession>
<dbReference type="Proteomes" id="UP000093985">
    <property type="component" value="Unassembled WGS sequence"/>
</dbReference>
<evidence type="ECO:0000313" key="2">
    <source>
        <dbReference type="Proteomes" id="UP000093985"/>
    </source>
</evidence>
<reference evidence="2" key="1">
    <citation type="submission" date="2016-06" db="EMBL/GenBank/DDBJ databases">
        <authorList>
            <person name="Sutton G."/>
            <person name="Brinkac L."/>
            <person name="Sanka R."/>
            <person name="Adams M."/>
            <person name="Lau E."/>
            <person name="Mehaffy C."/>
            <person name="Tameris M."/>
            <person name="Hatherill M."/>
            <person name="Hanekom W."/>
            <person name="Mahomed H."/>
            <person name="Mcshane H."/>
        </authorList>
    </citation>
    <scope>NUCLEOTIDE SEQUENCE [LARGE SCALE GENOMIC DNA]</scope>
    <source>
        <strain evidence="2">852014-51077_SCH5608930-a</strain>
    </source>
</reference>
<dbReference type="PANTHER" id="PTHR11803:SF44">
    <property type="entry name" value="RUTC FAMILY PROTEIN YJGH"/>
    <property type="match status" value="1"/>
</dbReference>
<dbReference type="SUPFAM" id="SSF55298">
    <property type="entry name" value="YjgF-like"/>
    <property type="match status" value="1"/>
</dbReference>
<evidence type="ECO:0000313" key="1">
    <source>
        <dbReference type="EMBL" id="OBG07481.1"/>
    </source>
</evidence>
<sequence>MDRTVIPSWMQPMHDTHHFAPAVIDGDHLRCSGMIGLRPDLTVSENLTEQFTQAFENLRDLLGEVGLGFADVTEMTTYHIGLAGHIEEFCAVKDAFISAPYPAWTAVGISELASPGASVEIRITARLR</sequence>
<dbReference type="Gene3D" id="3.30.1330.40">
    <property type="entry name" value="RutC-like"/>
    <property type="match status" value="1"/>
</dbReference>
<gene>
    <name evidence="1" type="ORF">A5771_05610</name>
</gene>